<keyword evidence="4 7" id="KW-0732">Signal</keyword>
<comment type="caution">
    <text evidence="8">The sequence shown here is derived from an EMBL/GenBank/DDBJ whole genome shotgun (WGS) entry which is preliminary data.</text>
</comment>
<evidence type="ECO:0000256" key="2">
    <source>
        <dbReference type="ARBA" id="ARBA00008520"/>
    </source>
</evidence>
<dbReference type="PROSITE" id="PS51257">
    <property type="entry name" value="PROKAR_LIPOPROTEIN"/>
    <property type="match status" value="1"/>
</dbReference>
<sequence length="425" mass="45234">MRRRWTTAPAAALAAALAASGCGGGTGGGGDAAQVEVFSWWTGGGEEAGLNALIEMYEERHPDTEFVNAAVAGGSGTNAQAVLEGRLQSQDPPDSFQGHAGAELQDYIEAGYLEPLDGFYDEHGLREALPDQLLEQISYDGSVYSVPVNIHRSNVLWFNPSVLEEAGIEEPPQTLDDLIAGLEAVEEETDAVPMAVGAQWTVDHLLESVLLGSLGTEGYNALWEPGADWGTPEVAAALADFEAVLEHTQEESASEDWQEASRRVAEGEAAFTVMGDWAAGYFDELGMTAGEDYDWAASPGTEGTYLWLSDSFTLPVGAPNPEAADAWLELAASREGQDAFNPLKGSIPAREDADPEQYADSPYLSAALEEWQSGPELAGSFWHGVAADNRWKNAIDTAVGLYLQDGDTDALQDALNEASQAAQTE</sequence>
<comment type="similarity">
    <text evidence="2">Belongs to the bacterial solute-binding protein 1 family.</text>
</comment>
<dbReference type="EMBL" id="JAQFWP010000008">
    <property type="protein sequence ID" value="MDA2804092.1"/>
    <property type="molecule type" value="Genomic_DNA"/>
</dbReference>
<dbReference type="Proteomes" id="UP001165685">
    <property type="component" value="Unassembled WGS sequence"/>
</dbReference>
<protein>
    <recommendedName>
        <fullName evidence="6">Probable sugar-binding periplasmic protein</fullName>
    </recommendedName>
</protein>
<dbReference type="InterPro" id="IPR050490">
    <property type="entry name" value="Bact_solute-bd_prot1"/>
</dbReference>
<evidence type="ECO:0000313" key="8">
    <source>
        <dbReference type="EMBL" id="MDA2804092.1"/>
    </source>
</evidence>
<evidence type="ECO:0000256" key="4">
    <source>
        <dbReference type="ARBA" id="ARBA00022729"/>
    </source>
</evidence>
<reference evidence="8" key="1">
    <citation type="submission" date="2023-01" db="EMBL/GenBank/DDBJ databases">
        <title>Draft genome sequence of Nocardiopsis sp. LSu2-4 isolated from halophytes.</title>
        <authorList>
            <person name="Duangmal K."/>
            <person name="Chantavorakit T."/>
        </authorList>
    </citation>
    <scope>NUCLEOTIDE SEQUENCE</scope>
    <source>
        <strain evidence="8">LSu2-4</strain>
    </source>
</reference>
<comment type="function">
    <text evidence="5">Part of a binding-protein-dependent transport system for a sugar.</text>
</comment>
<dbReference type="PANTHER" id="PTHR43649:SF28">
    <property type="entry name" value="BINDING PROTEIN COMPONENT OF ABC SUGAR TRANSPORTER-RELATED"/>
    <property type="match status" value="1"/>
</dbReference>
<feature type="chain" id="PRO_5045603965" description="Probable sugar-binding periplasmic protein" evidence="7">
    <location>
        <begin position="22"/>
        <end position="425"/>
    </location>
</feature>
<evidence type="ECO:0000256" key="3">
    <source>
        <dbReference type="ARBA" id="ARBA00022448"/>
    </source>
</evidence>
<evidence type="ECO:0000256" key="7">
    <source>
        <dbReference type="SAM" id="SignalP"/>
    </source>
</evidence>
<evidence type="ECO:0000256" key="1">
    <source>
        <dbReference type="ARBA" id="ARBA00004196"/>
    </source>
</evidence>
<evidence type="ECO:0000313" key="9">
    <source>
        <dbReference type="Proteomes" id="UP001165685"/>
    </source>
</evidence>
<dbReference type="PANTHER" id="PTHR43649">
    <property type="entry name" value="ARABINOSE-BINDING PROTEIN-RELATED"/>
    <property type="match status" value="1"/>
</dbReference>
<keyword evidence="9" id="KW-1185">Reference proteome</keyword>
<dbReference type="RefSeq" id="WP_270676601.1">
    <property type="nucleotide sequence ID" value="NZ_JAQFWP010000008.1"/>
</dbReference>
<dbReference type="InterPro" id="IPR006059">
    <property type="entry name" value="SBP"/>
</dbReference>
<organism evidence="8 9">
    <name type="scientific">Nocardiopsis suaedae</name>
    <dbReference type="NCBI Taxonomy" id="3018444"/>
    <lineage>
        <taxon>Bacteria</taxon>
        <taxon>Bacillati</taxon>
        <taxon>Actinomycetota</taxon>
        <taxon>Actinomycetes</taxon>
        <taxon>Streptosporangiales</taxon>
        <taxon>Nocardiopsidaceae</taxon>
        <taxon>Nocardiopsis</taxon>
    </lineage>
</organism>
<proteinExistence type="inferred from homology"/>
<keyword evidence="3" id="KW-0813">Transport</keyword>
<dbReference type="Gene3D" id="3.40.190.10">
    <property type="entry name" value="Periplasmic binding protein-like II"/>
    <property type="match status" value="2"/>
</dbReference>
<dbReference type="Pfam" id="PF01547">
    <property type="entry name" value="SBP_bac_1"/>
    <property type="match status" value="1"/>
</dbReference>
<comment type="subcellular location">
    <subcellularLocation>
        <location evidence="1">Cell envelope</location>
    </subcellularLocation>
</comment>
<name>A0ABT4TH98_9ACTN</name>
<gene>
    <name evidence="8" type="ORF">O4U47_06180</name>
</gene>
<feature type="signal peptide" evidence="7">
    <location>
        <begin position="1"/>
        <end position="21"/>
    </location>
</feature>
<evidence type="ECO:0000256" key="6">
    <source>
        <dbReference type="ARBA" id="ARBA00049753"/>
    </source>
</evidence>
<accession>A0ABT4TH98</accession>
<evidence type="ECO:0000256" key="5">
    <source>
        <dbReference type="ARBA" id="ARBA00049629"/>
    </source>
</evidence>
<dbReference type="SUPFAM" id="SSF53850">
    <property type="entry name" value="Periplasmic binding protein-like II"/>
    <property type="match status" value="1"/>
</dbReference>